<dbReference type="AlphaFoldDB" id="A0A9D6V1M5"/>
<protein>
    <recommendedName>
        <fullName evidence="9">Ferredoxin</fullName>
    </recommendedName>
</protein>
<dbReference type="SUPFAM" id="SSF54862">
    <property type="entry name" value="4Fe-4S ferredoxins"/>
    <property type="match status" value="1"/>
</dbReference>
<dbReference type="InterPro" id="IPR052395">
    <property type="entry name" value="ET_Ferredoxin"/>
</dbReference>
<feature type="domain" description="4Fe-4S ferredoxin-type" evidence="10">
    <location>
        <begin position="3"/>
        <end position="31"/>
    </location>
</feature>
<keyword evidence="3 9" id="KW-0813">Transport</keyword>
<dbReference type="PANTHER" id="PTHR39163:SF1">
    <property type="entry name" value="FERREDOXIN"/>
    <property type="match status" value="1"/>
</dbReference>
<comment type="caution">
    <text evidence="11">The sequence shown here is derived from an EMBL/GenBank/DDBJ whole genome shotgun (WGS) entry which is preliminary data.</text>
</comment>
<dbReference type="Gene3D" id="3.30.70.20">
    <property type="match status" value="1"/>
</dbReference>
<evidence type="ECO:0000256" key="7">
    <source>
        <dbReference type="ARBA" id="ARBA00023004"/>
    </source>
</evidence>
<dbReference type="GO" id="GO:0005506">
    <property type="term" value="F:iron ion binding"/>
    <property type="evidence" value="ECO:0007669"/>
    <property type="project" value="UniProtKB-UniRule"/>
</dbReference>
<comment type="function">
    <text evidence="2 9">Ferredoxins are iron-sulfur proteins that transfer electrons in a wide variety of metabolic reactions.</text>
</comment>
<accession>A0A9D6V1M5</accession>
<dbReference type="EMBL" id="JACRDE010000343">
    <property type="protein sequence ID" value="MBI5250415.1"/>
    <property type="molecule type" value="Genomic_DNA"/>
</dbReference>
<gene>
    <name evidence="11" type="ORF">HY912_13055</name>
</gene>
<keyword evidence="6 9" id="KW-0249">Electron transport</keyword>
<proteinExistence type="predicted"/>
<dbReference type="PRINTS" id="PR00352">
    <property type="entry name" value="3FE4SFRDOXIN"/>
</dbReference>
<keyword evidence="7 9" id="KW-0408">Iron</keyword>
<dbReference type="Pfam" id="PF13370">
    <property type="entry name" value="Fer4_13"/>
    <property type="match status" value="1"/>
</dbReference>
<evidence type="ECO:0000256" key="6">
    <source>
        <dbReference type="ARBA" id="ARBA00022982"/>
    </source>
</evidence>
<evidence type="ECO:0000256" key="1">
    <source>
        <dbReference type="ARBA" id="ARBA00001966"/>
    </source>
</evidence>
<dbReference type="PANTHER" id="PTHR39163">
    <property type="entry name" value="FERREDOXIN"/>
    <property type="match status" value="1"/>
</dbReference>
<evidence type="ECO:0000256" key="3">
    <source>
        <dbReference type="ARBA" id="ARBA00022448"/>
    </source>
</evidence>
<dbReference type="GO" id="GO:0009055">
    <property type="term" value="F:electron transfer activity"/>
    <property type="evidence" value="ECO:0007669"/>
    <property type="project" value="UniProtKB-UniRule"/>
</dbReference>
<evidence type="ECO:0000256" key="8">
    <source>
        <dbReference type="ARBA" id="ARBA00023014"/>
    </source>
</evidence>
<name>A0A9D6V1M5_9BACT</name>
<keyword evidence="8 9" id="KW-0411">Iron-sulfur</keyword>
<evidence type="ECO:0000256" key="4">
    <source>
        <dbReference type="ARBA" id="ARBA00022485"/>
    </source>
</evidence>
<evidence type="ECO:0000313" key="12">
    <source>
        <dbReference type="Proteomes" id="UP000807825"/>
    </source>
</evidence>
<organism evidence="11 12">
    <name type="scientific">Desulfomonile tiedjei</name>
    <dbReference type="NCBI Taxonomy" id="2358"/>
    <lineage>
        <taxon>Bacteria</taxon>
        <taxon>Pseudomonadati</taxon>
        <taxon>Thermodesulfobacteriota</taxon>
        <taxon>Desulfomonilia</taxon>
        <taxon>Desulfomonilales</taxon>
        <taxon>Desulfomonilaceae</taxon>
        <taxon>Desulfomonile</taxon>
    </lineage>
</organism>
<dbReference type="InterPro" id="IPR017896">
    <property type="entry name" value="4Fe4S_Fe-S-bd"/>
</dbReference>
<evidence type="ECO:0000256" key="5">
    <source>
        <dbReference type="ARBA" id="ARBA00022723"/>
    </source>
</evidence>
<evidence type="ECO:0000256" key="9">
    <source>
        <dbReference type="RuleBase" id="RU368020"/>
    </source>
</evidence>
<evidence type="ECO:0000259" key="10">
    <source>
        <dbReference type="PROSITE" id="PS51379"/>
    </source>
</evidence>
<reference evidence="11" key="1">
    <citation type="submission" date="2020-07" db="EMBL/GenBank/DDBJ databases">
        <title>Huge and variable diversity of episymbiotic CPR bacteria and DPANN archaea in groundwater ecosystems.</title>
        <authorList>
            <person name="He C.Y."/>
            <person name="Keren R."/>
            <person name="Whittaker M."/>
            <person name="Farag I.F."/>
            <person name="Doudna J."/>
            <person name="Cate J.H.D."/>
            <person name="Banfield J.F."/>
        </authorList>
    </citation>
    <scope>NUCLEOTIDE SEQUENCE</scope>
    <source>
        <strain evidence="11">NC_groundwater_1664_Pr3_B-0.1um_52_9</strain>
    </source>
</reference>
<dbReference type="GO" id="GO:0051539">
    <property type="term" value="F:4 iron, 4 sulfur cluster binding"/>
    <property type="evidence" value="ECO:0007669"/>
    <property type="project" value="UniProtKB-KW"/>
</dbReference>
<dbReference type="PROSITE" id="PS51379">
    <property type="entry name" value="4FE4S_FER_2"/>
    <property type="match status" value="1"/>
</dbReference>
<keyword evidence="4" id="KW-0004">4Fe-4S</keyword>
<keyword evidence="5 9" id="KW-0479">Metal-binding</keyword>
<evidence type="ECO:0000256" key="2">
    <source>
        <dbReference type="ARBA" id="ARBA00003532"/>
    </source>
</evidence>
<sequence>MAKTVVIDEEACSGCGTCAAIAEDCFALNEESEKAYVTDQSACSEDDIQEAIDTCPEEAISWQE</sequence>
<dbReference type="InterPro" id="IPR001080">
    <property type="entry name" value="3Fe4S_ferredoxin"/>
</dbReference>
<evidence type="ECO:0000313" key="11">
    <source>
        <dbReference type="EMBL" id="MBI5250415.1"/>
    </source>
</evidence>
<comment type="cofactor">
    <cofactor evidence="1">
        <name>[4Fe-4S] cluster</name>
        <dbReference type="ChEBI" id="CHEBI:49883"/>
    </cofactor>
</comment>
<dbReference type="Proteomes" id="UP000807825">
    <property type="component" value="Unassembled WGS sequence"/>
</dbReference>